<protein>
    <submittedName>
        <fullName evidence="2">Uncharacterized protein</fullName>
    </submittedName>
</protein>
<evidence type="ECO:0000256" key="1">
    <source>
        <dbReference type="SAM" id="MobiDB-lite"/>
    </source>
</evidence>
<accession>A0A6J4I146</accession>
<feature type="non-terminal residue" evidence="2">
    <location>
        <position position="1"/>
    </location>
</feature>
<reference evidence="2" key="1">
    <citation type="submission" date="2020-02" db="EMBL/GenBank/DDBJ databases">
        <authorList>
            <person name="Meier V. D."/>
        </authorList>
    </citation>
    <scope>NUCLEOTIDE SEQUENCE</scope>
    <source>
        <strain evidence="2">AVDCRST_MAG27</strain>
    </source>
</reference>
<sequence>GRGRGVAGPARPPGPRPLAGQLRAPRRAPRHGRRFRRPPARPVQDRAGRGARTRM</sequence>
<feature type="region of interest" description="Disordered" evidence="1">
    <location>
        <begin position="1"/>
        <end position="55"/>
    </location>
</feature>
<gene>
    <name evidence="2" type="ORF">AVDCRST_MAG27-1291</name>
</gene>
<organism evidence="2">
    <name type="scientific">uncultured Craurococcus sp</name>
    <dbReference type="NCBI Taxonomy" id="1135998"/>
    <lineage>
        <taxon>Bacteria</taxon>
        <taxon>Pseudomonadati</taxon>
        <taxon>Pseudomonadota</taxon>
        <taxon>Alphaproteobacteria</taxon>
        <taxon>Acetobacterales</taxon>
        <taxon>Acetobacteraceae</taxon>
        <taxon>Craurococcus</taxon>
        <taxon>environmental samples</taxon>
    </lineage>
</organism>
<dbReference type="EMBL" id="CADCTD010000053">
    <property type="protein sequence ID" value="CAA9238247.1"/>
    <property type="molecule type" value="Genomic_DNA"/>
</dbReference>
<evidence type="ECO:0000313" key="2">
    <source>
        <dbReference type="EMBL" id="CAA9238247.1"/>
    </source>
</evidence>
<dbReference type="AlphaFoldDB" id="A0A6J4I146"/>
<feature type="compositionally biased region" description="Basic residues" evidence="1">
    <location>
        <begin position="24"/>
        <end position="39"/>
    </location>
</feature>
<proteinExistence type="predicted"/>
<name>A0A6J4I146_9PROT</name>
<feature type="non-terminal residue" evidence="2">
    <location>
        <position position="55"/>
    </location>
</feature>